<dbReference type="AlphaFoldDB" id="A0A7J7MRI5"/>
<evidence type="ECO:0000313" key="3">
    <source>
        <dbReference type="EMBL" id="KAF6157496.1"/>
    </source>
</evidence>
<evidence type="ECO:0000313" key="4">
    <source>
        <dbReference type="Proteomes" id="UP000541444"/>
    </source>
</evidence>
<dbReference type="GO" id="GO:0016125">
    <property type="term" value="P:sterol metabolic process"/>
    <property type="evidence" value="ECO:0007669"/>
    <property type="project" value="TreeGrafter"/>
</dbReference>
<dbReference type="GO" id="GO:0016705">
    <property type="term" value="F:oxidoreductase activity, acting on paired donors, with incorporation or reduction of molecular oxygen"/>
    <property type="evidence" value="ECO:0007669"/>
    <property type="project" value="InterPro"/>
</dbReference>
<keyword evidence="4" id="KW-1185">Reference proteome</keyword>
<dbReference type="SUPFAM" id="SSF48264">
    <property type="entry name" value="Cytochrome P450"/>
    <property type="match status" value="2"/>
</dbReference>
<proteinExistence type="predicted"/>
<sequence length="197" mass="22539">MAVLVLVAITLVFLSFVFKLFRRNRKVEYLPRGSLGFPLIGESLSFVKAQKENRGEEWINERISKHGPVFKTSLMGFPTVVITGQADGKSPKEAMFHDFDQIFKAVWFVPLNFPANSIISVISEQMEIFLRKRRSGEEKLTCTDLQSMKYTWRVAQEFMKIIPLVFGNFREAAKDLYFGAILSQRDGRCFGSPMAPK</sequence>
<dbReference type="OrthoDB" id="3945418at2759"/>
<dbReference type="GO" id="GO:0005506">
    <property type="term" value="F:iron ion binding"/>
    <property type="evidence" value="ECO:0007669"/>
    <property type="project" value="InterPro"/>
</dbReference>
<reference evidence="3 4" key="1">
    <citation type="journal article" date="2020" name="IScience">
        <title>Genome Sequencing of the Endangered Kingdonia uniflora (Circaeasteraceae, Ranunculales) Reveals Potential Mechanisms of Evolutionary Specialization.</title>
        <authorList>
            <person name="Sun Y."/>
            <person name="Deng T."/>
            <person name="Zhang A."/>
            <person name="Moore M.J."/>
            <person name="Landis J.B."/>
            <person name="Lin N."/>
            <person name="Zhang H."/>
            <person name="Zhang X."/>
            <person name="Huang J."/>
            <person name="Zhang X."/>
            <person name="Sun H."/>
            <person name="Wang H."/>
        </authorList>
    </citation>
    <scope>NUCLEOTIDE SEQUENCE [LARGE SCALE GENOMIC DNA]</scope>
    <source>
        <strain evidence="3">TB1705</strain>
        <tissue evidence="3">Leaf</tissue>
    </source>
</reference>
<comment type="caution">
    <text evidence="3">The sequence shown here is derived from an EMBL/GenBank/DDBJ whole genome shotgun (WGS) entry which is preliminary data.</text>
</comment>
<dbReference type="InterPro" id="IPR036396">
    <property type="entry name" value="Cyt_P450_sf"/>
</dbReference>
<dbReference type="GO" id="GO:0004497">
    <property type="term" value="F:monooxygenase activity"/>
    <property type="evidence" value="ECO:0007669"/>
    <property type="project" value="InterPro"/>
</dbReference>
<keyword evidence="1" id="KW-0479">Metal-binding</keyword>
<organism evidence="3 4">
    <name type="scientific">Kingdonia uniflora</name>
    <dbReference type="NCBI Taxonomy" id="39325"/>
    <lineage>
        <taxon>Eukaryota</taxon>
        <taxon>Viridiplantae</taxon>
        <taxon>Streptophyta</taxon>
        <taxon>Embryophyta</taxon>
        <taxon>Tracheophyta</taxon>
        <taxon>Spermatophyta</taxon>
        <taxon>Magnoliopsida</taxon>
        <taxon>Ranunculales</taxon>
        <taxon>Circaeasteraceae</taxon>
        <taxon>Kingdonia</taxon>
    </lineage>
</organism>
<dbReference type="Proteomes" id="UP000541444">
    <property type="component" value="Unassembled WGS sequence"/>
</dbReference>
<evidence type="ECO:0000256" key="2">
    <source>
        <dbReference type="ARBA" id="ARBA00023004"/>
    </source>
</evidence>
<gene>
    <name evidence="3" type="ORF">GIB67_004434</name>
</gene>
<dbReference type="PANTHER" id="PTHR24286">
    <property type="entry name" value="CYTOCHROME P450 26"/>
    <property type="match status" value="1"/>
</dbReference>
<name>A0A7J7MRI5_9MAGN</name>
<dbReference type="Gene3D" id="1.10.630.10">
    <property type="entry name" value="Cytochrome P450"/>
    <property type="match status" value="2"/>
</dbReference>
<accession>A0A7J7MRI5</accession>
<protein>
    <recommendedName>
        <fullName evidence="5">Cytochrome P450</fullName>
    </recommendedName>
</protein>
<dbReference type="EMBL" id="JACGCM010001275">
    <property type="protein sequence ID" value="KAF6157496.1"/>
    <property type="molecule type" value="Genomic_DNA"/>
</dbReference>
<evidence type="ECO:0000256" key="1">
    <source>
        <dbReference type="ARBA" id="ARBA00022723"/>
    </source>
</evidence>
<dbReference type="PANTHER" id="PTHR24286:SF256">
    <property type="entry name" value="CYTOCHROME P450 FAMILY PROTEIN"/>
    <property type="match status" value="1"/>
</dbReference>
<dbReference type="GO" id="GO:0020037">
    <property type="term" value="F:heme binding"/>
    <property type="evidence" value="ECO:0007669"/>
    <property type="project" value="InterPro"/>
</dbReference>
<evidence type="ECO:0008006" key="5">
    <source>
        <dbReference type="Google" id="ProtNLM"/>
    </source>
</evidence>
<keyword evidence="2" id="KW-0408">Iron</keyword>